<sequence>MMNLTQQSQSSGSEPEAPKFLRIIVTLPIQLTVVFLLPLL</sequence>
<keyword evidence="1" id="KW-0472">Membrane</keyword>
<dbReference type="AlphaFoldDB" id="A0A0E9WF42"/>
<protein>
    <submittedName>
        <fullName evidence="2">Uncharacterized protein</fullName>
    </submittedName>
</protein>
<keyword evidence="1" id="KW-1133">Transmembrane helix</keyword>
<keyword evidence="1" id="KW-0812">Transmembrane</keyword>
<organism evidence="2">
    <name type="scientific">Anguilla anguilla</name>
    <name type="common">European freshwater eel</name>
    <name type="synonym">Muraena anguilla</name>
    <dbReference type="NCBI Taxonomy" id="7936"/>
    <lineage>
        <taxon>Eukaryota</taxon>
        <taxon>Metazoa</taxon>
        <taxon>Chordata</taxon>
        <taxon>Craniata</taxon>
        <taxon>Vertebrata</taxon>
        <taxon>Euteleostomi</taxon>
        <taxon>Actinopterygii</taxon>
        <taxon>Neopterygii</taxon>
        <taxon>Teleostei</taxon>
        <taxon>Anguilliformes</taxon>
        <taxon>Anguillidae</taxon>
        <taxon>Anguilla</taxon>
    </lineage>
</organism>
<evidence type="ECO:0000313" key="2">
    <source>
        <dbReference type="EMBL" id="JAH88906.1"/>
    </source>
</evidence>
<reference evidence="2" key="1">
    <citation type="submission" date="2014-11" db="EMBL/GenBank/DDBJ databases">
        <authorList>
            <person name="Amaro Gonzalez C."/>
        </authorList>
    </citation>
    <scope>NUCLEOTIDE SEQUENCE</scope>
</reference>
<evidence type="ECO:0000256" key="1">
    <source>
        <dbReference type="SAM" id="Phobius"/>
    </source>
</evidence>
<accession>A0A0E9WF42</accession>
<dbReference type="EMBL" id="GBXM01019671">
    <property type="protein sequence ID" value="JAH88906.1"/>
    <property type="molecule type" value="Transcribed_RNA"/>
</dbReference>
<reference evidence="2" key="2">
    <citation type="journal article" date="2015" name="Fish Shellfish Immunol.">
        <title>Early steps in the European eel (Anguilla anguilla)-Vibrio vulnificus interaction in the gills: Role of the RtxA13 toxin.</title>
        <authorList>
            <person name="Callol A."/>
            <person name="Pajuelo D."/>
            <person name="Ebbesson L."/>
            <person name="Teles M."/>
            <person name="MacKenzie S."/>
            <person name="Amaro C."/>
        </authorList>
    </citation>
    <scope>NUCLEOTIDE SEQUENCE</scope>
</reference>
<name>A0A0E9WF42_ANGAN</name>
<feature type="transmembrane region" description="Helical" evidence="1">
    <location>
        <begin position="20"/>
        <end position="39"/>
    </location>
</feature>
<proteinExistence type="predicted"/>